<comment type="similarity">
    <text evidence="1 3">Belongs to the pirin family.</text>
</comment>
<evidence type="ECO:0000259" key="5">
    <source>
        <dbReference type="Pfam" id="PF05726"/>
    </source>
</evidence>
<keyword evidence="2" id="KW-0408">Iron</keyword>
<dbReference type="GO" id="GO:0046872">
    <property type="term" value="F:metal ion binding"/>
    <property type="evidence" value="ECO:0007669"/>
    <property type="project" value="UniProtKB-KW"/>
</dbReference>
<feature type="domain" description="Pirin C-terminal" evidence="5">
    <location>
        <begin position="176"/>
        <end position="273"/>
    </location>
</feature>
<dbReference type="PANTHER" id="PTHR13903:SF8">
    <property type="entry name" value="PIRIN"/>
    <property type="match status" value="1"/>
</dbReference>
<dbReference type="Gene3D" id="2.60.120.10">
    <property type="entry name" value="Jelly Rolls"/>
    <property type="match status" value="2"/>
</dbReference>
<dbReference type="Proteomes" id="UP000003704">
    <property type="component" value="Unassembled WGS sequence"/>
</dbReference>
<keyword evidence="2" id="KW-0479">Metal-binding</keyword>
<feature type="domain" description="Pirin N-terminal" evidence="4">
    <location>
        <begin position="24"/>
        <end position="123"/>
    </location>
</feature>
<dbReference type="PIRSF" id="PIRSF006232">
    <property type="entry name" value="Pirin"/>
    <property type="match status" value="1"/>
</dbReference>
<feature type="binding site" evidence="2">
    <location>
        <position position="106"/>
    </location>
    <ligand>
        <name>Fe cation</name>
        <dbReference type="ChEBI" id="CHEBI:24875"/>
    </ligand>
</feature>
<feature type="binding site" evidence="2">
    <location>
        <position position="60"/>
    </location>
    <ligand>
        <name>Fe cation</name>
        <dbReference type="ChEBI" id="CHEBI:24875"/>
    </ligand>
</feature>
<dbReference type="PANTHER" id="PTHR13903">
    <property type="entry name" value="PIRIN-RELATED"/>
    <property type="match status" value="1"/>
</dbReference>
<evidence type="ECO:0000313" key="7">
    <source>
        <dbReference type="Proteomes" id="UP000003704"/>
    </source>
</evidence>
<feature type="binding site" evidence="2">
    <location>
        <position position="104"/>
    </location>
    <ligand>
        <name>Fe cation</name>
        <dbReference type="ChEBI" id="CHEBI:24875"/>
    </ligand>
</feature>
<gene>
    <name evidence="6" type="ORF">WQQ_32420</name>
</gene>
<dbReference type="STRING" id="1172194.WQQ_32420"/>
<dbReference type="RefSeq" id="WP_007186181.1">
    <property type="nucleotide sequence ID" value="NZ_AKGD01000002.1"/>
</dbReference>
<dbReference type="InterPro" id="IPR003829">
    <property type="entry name" value="Pirin_N_dom"/>
</dbReference>
<keyword evidence="7" id="KW-1185">Reference proteome</keyword>
<name>I8T6U5_9GAMM</name>
<organism evidence="6 7">
    <name type="scientific">Hydrocarboniphaga effusa AP103</name>
    <dbReference type="NCBI Taxonomy" id="1172194"/>
    <lineage>
        <taxon>Bacteria</taxon>
        <taxon>Pseudomonadati</taxon>
        <taxon>Pseudomonadota</taxon>
        <taxon>Gammaproteobacteria</taxon>
        <taxon>Nevskiales</taxon>
        <taxon>Nevskiaceae</taxon>
        <taxon>Hydrocarboniphaga</taxon>
    </lineage>
</organism>
<dbReference type="SUPFAM" id="SSF51182">
    <property type="entry name" value="RmlC-like cupins"/>
    <property type="match status" value="1"/>
</dbReference>
<evidence type="ECO:0000256" key="3">
    <source>
        <dbReference type="RuleBase" id="RU003457"/>
    </source>
</evidence>
<dbReference type="InterPro" id="IPR008778">
    <property type="entry name" value="Pirin_C_dom"/>
</dbReference>
<dbReference type="CDD" id="cd02247">
    <property type="entry name" value="cupin_pirin_C"/>
    <property type="match status" value="1"/>
</dbReference>
<protein>
    <submittedName>
        <fullName evidence="6">Pirin-related protein</fullName>
    </submittedName>
</protein>
<dbReference type="AlphaFoldDB" id="I8T6U5"/>
<dbReference type="CDD" id="cd02909">
    <property type="entry name" value="cupin_pirin_N"/>
    <property type="match status" value="1"/>
</dbReference>
<proteinExistence type="inferred from homology"/>
<dbReference type="PATRIC" id="fig|1172194.4.peg.3143"/>
<accession>I8T6U5</accession>
<evidence type="ECO:0000259" key="4">
    <source>
        <dbReference type="Pfam" id="PF02678"/>
    </source>
</evidence>
<dbReference type="InterPro" id="IPR012093">
    <property type="entry name" value="Pirin"/>
</dbReference>
<comment type="cofactor">
    <cofactor evidence="2">
        <name>Fe cation</name>
        <dbReference type="ChEBI" id="CHEBI:24875"/>
    </cofactor>
    <text evidence="2">Binds 1 Fe cation per subunit.</text>
</comment>
<evidence type="ECO:0000256" key="2">
    <source>
        <dbReference type="PIRSR" id="PIRSR006232-1"/>
    </source>
</evidence>
<evidence type="ECO:0000313" key="6">
    <source>
        <dbReference type="EMBL" id="EIT69660.1"/>
    </source>
</evidence>
<feature type="binding site" evidence="2">
    <location>
        <position position="62"/>
    </location>
    <ligand>
        <name>Fe cation</name>
        <dbReference type="ChEBI" id="CHEBI:24875"/>
    </ligand>
</feature>
<comment type="caution">
    <text evidence="6">The sequence shown here is derived from an EMBL/GenBank/DDBJ whole genome shotgun (WGS) entry which is preliminary data.</text>
</comment>
<dbReference type="OrthoDB" id="9780903at2"/>
<dbReference type="InterPro" id="IPR014710">
    <property type="entry name" value="RmlC-like_jellyroll"/>
</dbReference>
<dbReference type="InterPro" id="IPR011051">
    <property type="entry name" value="RmlC_Cupin_sf"/>
</dbReference>
<evidence type="ECO:0000256" key="1">
    <source>
        <dbReference type="ARBA" id="ARBA00008416"/>
    </source>
</evidence>
<dbReference type="Pfam" id="PF02678">
    <property type="entry name" value="Pirin"/>
    <property type="match status" value="1"/>
</dbReference>
<dbReference type="EMBL" id="AKGD01000002">
    <property type="protein sequence ID" value="EIT69660.1"/>
    <property type="molecule type" value="Genomic_DNA"/>
</dbReference>
<sequence>MTSGPELQLIEARAEIVGDGMPIHRALPSRLRRMVGPWCFLDHIGPATLDQSGPLHVGPHPHTGLQTVTWLIEGEIFHRDSLGTEQLIRPGQLNVMTSGRAISHSEESPDPASPNMHGVQFWIALPDESRHVEPMFDHYAQLPIVDRGGFHFTVIEGDALGEQSPARSFWPTLGLDVVTAGGAALDLPLREDFEYAAFMLTGSAEVGGETLAPNALVYLGSGRNVLSLRSEKPSRFMLIGGKPFESPILMWWNFVAREKAEILKSVHEWNAGKGEFGEVHGYPYGKRLSAPVPPWIEHEPQ</sequence>
<reference evidence="6 7" key="1">
    <citation type="journal article" date="2012" name="J. Bacteriol.">
        <title>Genome Sequence of n-Alkane-Degrading Hydrocarboniphaga effusa Strain AP103T (ATCC BAA-332T).</title>
        <authorList>
            <person name="Chang H.K."/>
            <person name="Zylstra G.J."/>
            <person name="Chae J.C."/>
        </authorList>
    </citation>
    <scope>NUCLEOTIDE SEQUENCE [LARGE SCALE GENOMIC DNA]</scope>
    <source>
        <strain evidence="6 7">AP103</strain>
    </source>
</reference>
<dbReference type="Pfam" id="PF05726">
    <property type="entry name" value="Pirin_C"/>
    <property type="match status" value="1"/>
</dbReference>